<evidence type="ECO:0000313" key="13">
    <source>
        <dbReference type="Proteomes" id="UP001491310"/>
    </source>
</evidence>
<feature type="region of interest" description="Disordered" evidence="10">
    <location>
        <begin position="35"/>
        <end position="60"/>
    </location>
</feature>
<evidence type="ECO:0000256" key="3">
    <source>
        <dbReference type="ARBA" id="ARBA00009045"/>
    </source>
</evidence>
<keyword evidence="7 8" id="KW-0539">Nucleus</keyword>
<evidence type="ECO:0000256" key="5">
    <source>
        <dbReference type="ARBA" id="ARBA00022989"/>
    </source>
</evidence>
<dbReference type="EC" id="3.4.21.105" evidence="9"/>
<feature type="transmembrane region" description="Helical" evidence="9">
    <location>
        <begin position="411"/>
        <end position="429"/>
    </location>
</feature>
<dbReference type="InterPro" id="IPR036600">
    <property type="entry name" value="PAH_sf"/>
</dbReference>
<organism evidence="12 13">
    <name type="scientific">Coccomyxa subellipsoidea</name>
    <dbReference type="NCBI Taxonomy" id="248742"/>
    <lineage>
        <taxon>Eukaryota</taxon>
        <taxon>Viridiplantae</taxon>
        <taxon>Chlorophyta</taxon>
        <taxon>core chlorophytes</taxon>
        <taxon>Trebouxiophyceae</taxon>
        <taxon>Trebouxiophyceae incertae sedis</taxon>
        <taxon>Coccomyxaceae</taxon>
        <taxon>Coccomyxa</taxon>
    </lineage>
</organism>
<proteinExistence type="inferred from homology"/>
<feature type="compositionally biased region" description="Low complexity" evidence="10">
    <location>
        <begin position="269"/>
        <end position="285"/>
    </location>
</feature>
<dbReference type="PROSITE" id="PS51477">
    <property type="entry name" value="PAH"/>
    <property type="match status" value="1"/>
</dbReference>
<dbReference type="Proteomes" id="UP001491310">
    <property type="component" value="Unassembled WGS sequence"/>
</dbReference>
<dbReference type="SUPFAM" id="SSF144091">
    <property type="entry name" value="Rhomboid-like"/>
    <property type="match status" value="1"/>
</dbReference>
<keyword evidence="4 9" id="KW-0812">Transmembrane</keyword>
<comment type="subcellular location">
    <subcellularLocation>
        <location evidence="2 9">Membrane</location>
        <topology evidence="2 9">Multi-pass membrane protein</topology>
    </subcellularLocation>
    <subcellularLocation>
        <location evidence="1 8">Nucleus</location>
    </subcellularLocation>
</comment>
<feature type="transmembrane region" description="Helical" evidence="9">
    <location>
        <begin position="352"/>
        <end position="372"/>
    </location>
</feature>
<evidence type="ECO:0000256" key="1">
    <source>
        <dbReference type="ARBA" id="ARBA00004123"/>
    </source>
</evidence>
<keyword evidence="9" id="KW-0720">Serine protease</keyword>
<dbReference type="Gene3D" id="1.20.1160.11">
    <property type="entry name" value="Paired amphipathic helix"/>
    <property type="match status" value="1"/>
</dbReference>
<evidence type="ECO:0000313" key="12">
    <source>
        <dbReference type="EMBL" id="KAK9901997.1"/>
    </source>
</evidence>
<comment type="caution">
    <text evidence="9">Lacks conserved residue(s) required for the propagation of feature annotation.</text>
</comment>
<dbReference type="InterPro" id="IPR003822">
    <property type="entry name" value="PAH"/>
</dbReference>
<dbReference type="PANTHER" id="PTHR22936:SF99">
    <property type="entry name" value="RHOMBOID-LIKE PROTEASE"/>
    <property type="match status" value="1"/>
</dbReference>
<evidence type="ECO:0000259" key="11">
    <source>
        <dbReference type="Pfam" id="PF01694"/>
    </source>
</evidence>
<dbReference type="InterPro" id="IPR035952">
    <property type="entry name" value="Rhomboid-like_sf"/>
</dbReference>
<feature type="compositionally biased region" description="Basic and acidic residues" evidence="10">
    <location>
        <begin position="47"/>
        <end position="60"/>
    </location>
</feature>
<dbReference type="EMBL" id="JALJOT010000016">
    <property type="protein sequence ID" value="KAK9901997.1"/>
    <property type="molecule type" value="Genomic_DNA"/>
</dbReference>
<feature type="transmembrane region" description="Helical" evidence="9">
    <location>
        <begin position="720"/>
        <end position="746"/>
    </location>
</feature>
<evidence type="ECO:0000256" key="9">
    <source>
        <dbReference type="RuleBase" id="RU362115"/>
    </source>
</evidence>
<feature type="region of interest" description="Disordered" evidence="10">
    <location>
        <begin position="480"/>
        <end position="555"/>
    </location>
</feature>
<evidence type="ECO:0000256" key="2">
    <source>
        <dbReference type="ARBA" id="ARBA00004141"/>
    </source>
</evidence>
<feature type="transmembrane region" description="Helical" evidence="9">
    <location>
        <begin position="315"/>
        <end position="345"/>
    </location>
</feature>
<comment type="catalytic activity">
    <reaction evidence="9">
        <text>Cleaves type-1 transmembrane domains using a catalytic dyad composed of serine and histidine that are contributed by different transmembrane domains.</text>
        <dbReference type="EC" id="3.4.21.105"/>
    </reaction>
</comment>
<comment type="caution">
    <text evidence="12">The sequence shown here is derived from an EMBL/GenBank/DDBJ whole genome shotgun (WGS) entry which is preliminary data.</text>
</comment>
<evidence type="ECO:0000256" key="4">
    <source>
        <dbReference type="ARBA" id="ARBA00022692"/>
    </source>
</evidence>
<feature type="compositionally biased region" description="Basic residues" evidence="10">
    <location>
        <begin position="655"/>
        <end position="664"/>
    </location>
</feature>
<feature type="domain" description="Peptidase S54 rhomboid" evidence="11">
    <location>
        <begin position="313"/>
        <end position="453"/>
    </location>
</feature>
<comment type="function">
    <text evidence="9">Serine protease involved in intramembrane proteolysis.</text>
</comment>
<dbReference type="SUPFAM" id="SSF47762">
    <property type="entry name" value="PAH2 domain"/>
    <property type="match status" value="1"/>
</dbReference>
<sequence>MHHRETGKAVDVSRSPHKLRTEEVLVRRPAFSSLSEYSSNKAVPPGREQHIKEMGLRRSREGRLRGKDLQENISPVQVSPMERSSAGKARQPADVGWRYNQSFVKERQASWQRPSIRIPGQTMVDVAAGASARTVVSGKSPENTDRSLPWPAISPKEAAKIEQEAWYLEQVAEVLAGDPLQLAAFKEILKRCKARSISAAAAHQQVAVILAGHPALIEGFAALVPGMEHRIWPDVQPAEEPAMPEERREEEQALDNGRAKLLPGPPAATPQSSQQSAGGSSTATGHANQGWRSFSHEYLVSWGVRHLPLVAAGQWWLWATGAFVHTNFMHLAGNLIPWAAVAFLLETRFGSIRIAPLFLASLLGAAFASAALDPSCGLVAGSNGLMAGMLPLLCASFVADWKTMAFPFLQLLLCISAVGLHVTVAIMQAREPWQSHWAELGAFVCGLLPSILFTPGPADKRWRPAARLAVRCGLAVTSARTRGQKRRRAQTASPLNGDFGAASEERPLRSTGSAPRLAPRDEAPNADVASGDDVPMESPMPARPTKRRLTAPRPDAAAHVNIEAPEEERALRERWAPNSPGLRAAAEWREQLDGSFRRADLQLPYLRKEAARPGQEPDAIAAHRADSPHGAVELALLNPDEDVRSMEEGRSGVSLRRHATKQALHRQQASNESIASSLTSAGTADARNDATVEDAEPAGDGSPGPRAAAGKRRLCSSCSLLWMAFCTVSTLLFLGTLVGLPVYLYLVRLPSLACPP</sequence>
<dbReference type="Pfam" id="PF02671">
    <property type="entry name" value="PAH"/>
    <property type="match status" value="1"/>
</dbReference>
<feature type="region of interest" description="Disordered" evidence="10">
    <location>
        <begin position="238"/>
        <end position="287"/>
    </location>
</feature>
<feature type="compositionally biased region" description="Polar residues" evidence="10">
    <location>
        <begin position="665"/>
        <end position="682"/>
    </location>
</feature>
<evidence type="ECO:0000256" key="8">
    <source>
        <dbReference type="PROSITE-ProRule" id="PRU00810"/>
    </source>
</evidence>
<protein>
    <recommendedName>
        <fullName evidence="9">RHOMBOID-like protein</fullName>
        <ecNumber evidence="9">3.4.21.105</ecNumber>
    </recommendedName>
</protein>
<dbReference type="PANTHER" id="PTHR22936">
    <property type="entry name" value="RHOMBOID-RELATED"/>
    <property type="match status" value="1"/>
</dbReference>
<accession>A0ABR2YBV0</accession>
<gene>
    <name evidence="12" type="ORF">WJX75_000676</name>
</gene>
<evidence type="ECO:0000256" key="6">
    <source>
        <dbReference type="ARBA" id="ARBA00023136"/>
    </source>
</evidence>
<keyword evidence="9" id="KW-0645">Protease</keyword>
<evidence type="ECO:0000256" key="10">
    <source>
        <dbReference type="SAM" id="MobiDB-lite"/>
    </source>
</evidence>
<feature type="region of interest" description="Disordered" evidence="10">
    <location>
        <begin position="637"/>
        <end position="709"/>
    </location>
</feature>
<evidence type="ECO:0000256" key="7">
    <source>
        <dbReference type="ARBA" id="ARBA00023242"/>
    </source>
</evidence>
<dbReference type="Gene3D" id="1.20.1540.10">
    <property type="entry name" value="Rhomboid-like"/>
    <property type="match status" value="1"/>
</dbReference>
<keyword evidence="13" id="KW-1185">Reference proteome</keyword>
<feature type="compositionally biased region" description="Basic and acidic residues" evidence="10">
    <location>
        <begin position="641"/>
        <end position="650"/>
    </location>
</feature>
<reference evidence="12 13" key="1">
    <citation type="journal article" date="2024" name="Nat. Commun.">
        <title>Phylogenomics reveals the evolutionary origins of lichenization in chlorophyte algae.</title>
        <authorList>
            <person name="Puginier C."/>
            <person name="Libourel C."/>
            <person name="Otte J."/>
            <person name="Skaloud P."/>
            <person name="Haon M."/>
            <person name="Grisel S."/>
            <person name="Petersen M."/>
            <person name="Berrin J.G."/>
            <person name="Delaux P.M."/>
            <person name="Dal Grande F."/>
            <person name="Keller J."/>
        </authorList>
    </citation>
    <scope>NUCLEOTIDE SEQUENCE [LARGE SCALE GENOMIC DNA]</scope>
    <source>
        <strain evidence="12 13">SAG 216-7</strain>
    </source>
</reference>
<dbReference type="Pfam" id="PF01694">
    <property type="entry name" value="Rhomboid"/>
    <property type="match status" value="1"/>
</dbReference>
<keyword evidence="9" id="KW-0378">Hydrolase</keyword>
<keyword evidence="5 9" id="KW-1133">Transmembrane helix</keyword>
<feature type="transmembrane region" description="Helical" evidence="9">
    <location>
        <begin position="435"/>
        <end position="453"/>
    </location>
</feature>
<keyword evidence="6 9" id="KW-0472">Membrane</keyword>
<dbReference type="InterPro" id="IPR002610">
    <property type="entry name" value="Peptidase_S54_rhomboid-like"/>
</dbReference>
<dbReference type="InterPro" id="IPR022764">
    <property type="entry name" value="Peptidase_S54_rhomboid_dom"/>
</dbReference>
<comment type="similarity">
    <text evidence="3 9">Belongs to the peptidase S54 family.</text>
</comment>
<name>A0ABR2YBV0_9CHLO</name>
<feature type="transmembrane region" description="Helical" evidence="9">
    <location>
        <begin position="378"/>
        <end position="399"/>
    </location>
</feature>